<dbReference type="RefSeq" id="WP_106154638.1">
    <property type="nucleotide sequence ID" value="NZ_PVTS01000024.1"/>
</dbReference>
<dbReference type="PANTHER" id="PTHR48079:SF6">
    <property type="entry name" value="NAD(P)-BINDING DOMAIN-CONTAINING PROTEIN-RELATED"/>
    <property type="match status" value="1"/>
</dbReference>
<dbReference type="AlphaFoldDB" id="A0A2T0WXF9"/>
<reference evidence="2 3" key="1">
    <citation type="submission" date="2018-07" db="EMBL/GenBank/DDBJ databases">
        <title>Freshwater and sediment microbial communities from various areas in North America, analyzing microbe dynamics in response to fracking.</title>
        <authorList>
            <person name="Lamendella R."/>
        </authorList>
    </citation>
    <scope>NUCLEOTIDE SEQUENCE [LARGE SCALE GENOMIC DNA]</scope>
    <source>
        <strain evidence="2 3">160A</strain>
    </source>
</reference>
<gene>
    <name evidence="2" type="ORF">DFO77_10532</name>
</gene>
<dbReference type="InterPro" id="IPR051783">
    <property type="entry name" value="NAD(P)-dependent_oxidoreduct"/>
</dbReference>
<name>A0A2T0WXF9_9BACT</name>
<dbReference type="EMBL" id="QPIZ01000005">
    <property type="protein sequence ID" value="RCW37524.1"/>
    <property type="molecule type" value="Genomic_DNA"/>
</dbReference>
<keyword evidence="3" id="KW-1185">Reference proteome</keyword>
<dbReference type="GO" id="GO:0005737">
    <property type="term" value="C:cytoplasm"/>
    <property type="evidence" value="ECO:0007669"/>
    <property type="project" value="TreeGrafter"/>
</dbReference>
<dbReference type="OrthoDB" id="596910at2"/>
<dbReference type="PANTHER" id="PTHR48079">
    <property type="entry name" value="PROTEIN YEEZ"/>
    <property type="match status" value="1"/>
</dbReference>
<dbReference type="Proteomes" id="UP000252733">
    <property type="component" value="Unassembled WGS sequence"/>
</dbReference>
<evidence type="ECO:0000313" key="3">
    <source>
        <dbReference type="Proteomes" id="UP000252733"/>
    </source>
</evidence>
<evidence type="ECO:0000313" key="2">
    <source>
        <dbReference type="EMBL" id="RCW37524.1"/>
    </source>
</evidence>
<proteinExistence type="predicted"/>
<dbReference type="GO" id="GO:0004029">
    <property type="term" value="F:aldehyde dehydrogenase (NAD+) activity"/>
    <property type="evidence" value="ECO:0007669"/>
    <property type="project" value="TreeGrafter"/>
</dbReference>
<dbReference type="InterPro" id="IPR001509">
    <property type="entry name" value="Epimerase_deHydtase"/>
</dbReference>
<feature type="domain" description="NAD-dependent epimerase/dehydratase" evidence="1">
    <location>
        <begin position="2"/>
        <end position="230"/>
    </location>
</feature>
<comment type="caution">
    <text evidence="2">The sequence shown here is derived from an EMBL/GenBank/DDBJ whole genome shotgun (WGS) entry which is preliminary data.</text>
</comment>
<dbReference type="Pfam" id="PF01370">
    <property type="entry name" value="Epimerase"/>
    <property type="match status" value="1"/>
</dbReference>
<protein>
    <submittedName>
        <fullName evidence="2">Nucleoside-diphosphate-sugar epimerase</fullName>
    </submittedName>
</protein>
<evidence type="ECO:0000259" key="1">
    <source>
        <dbReference type="Pfam" id="PF01370"/>
    </source>
</evidence>
<dbReference type="Gene3D" id="3.40.50.720">
    <property type="entry name" value="NAD(P)-binding Rossmann-like Domain"/>
    <property type="match status" value="1"/>
</dbReference>
<sequence>MILLTGATGLVGSHILYSLTKQGEQVRATCRRQSTIGEVEKLFRFYEKGGADELLRQVEWVEADLTDYYSLEEALEGVQYVIHAAAMVSFNPKEARKMLKVNADGTANLVNACIENKIEKFCFVSSISSLGRHPEGKEVDEQVEWQPDDNRSAYSHSKFRAEMEVWRASKEGLPVIIVNPSVIIGPVDWKRSSGRLFYSVRKGMPFYTTGVTGFVDVRDVAEAVSLLIRSDVVNERFILNGENMSFKDFFSLVARALNKRAPFLKAGYVLTEMGWRINHTLCAIFGKAPAITKDTARAAHSRAYYSNRKFSEKFNFSFRTVDTSVKDTARWFLEKK</sequence>
<organism evidence="2 3">
    <name type="scientific">Marinilabilia salmonicolor</name>
    <dbReference type="NCBI Taxonomy" id="989"/>
    <lineage>
        <taxon>Bacteria</taxon>
        <taxon>Pseudomonadati</taxon>
        <taxon>Bacteroidota</taxon>
        <taxon>Bacteroidia</taxon>
        <taxon>Marinilabiliales</taxon>
        <taxon>Marinilabiliaceae</taxon>
        <taxon>Marinilabilia</taxon>
    </lineage>
</organism>
<dbReference type="SUPFAM" id="SSF51735">
    <property type="entry name" value="NAD(P)-binding Rossmann-fold domains"/>
    <property type="match status" value="1"/>
</dbReference>
<dbReference type="STRING" id="1168289.GCA_000259075_03439"/>
<dbReference type="InterPro" id="IPR036291">
    <property type="entry name" value="NAD(P)-bd_dom_sf"/>
</dbReference>
<accession>A0A2T0WXF9</accession>